<dbReference type="Proteomes" id="UP000320048">
    <property type="component" value="Unassembled WGS sequence"/>
</dbReference>
<proteinExistence type="predicted"/>
<sequence length="242" mass="25259">WGGPRDQAAARVGFLIAFPVLVVCPIFLTIDLGQPLRFWHMLISTTPGQSGFVFKNWSPMSVGSWALLTYGVFAFVSFLDALGSGALLAGAFGRLFIAVGAILALFIASYTGVLLSVSNQPVWSDTWTLGGLFLASGLSGSAALLSSVAANSEGRLRRAEGYFALLELVLIVAFLVTLAPAGTLARVIAGPWIILWAVVAVSLVLPLSELVGRAPAVSGITALVVLVGVLALRAVVIFSAQM</sequence>
<name>A0A537IZF5_9BACT</name>
<feature type="non-terminal residue" evidence="2">
    <location>
        <position position="1"/>
    </location>
</feature>
<reference evidence="2 3" key="1">
    <citation type="journal article" date="2019" name="Nat. Microbiol.">
        <title>Mediterranean grassland soil C-N compound turnover is dependent on rainfall and depth, and is mediated by genomically divergent microorganisms.</title>
        <authorList>
            <person name="Diamond S."/>
            <person name="Andeer P.F."/>
            <person name="Li Z."/>
            <person name="Crits-Christoph A."/>
            <person name="Burstein D."/>
            <person name="Anantharaman K."/>
            <person name="Lane K.R."/>
            <person name="Thomas B.C."/>
            <person name="Pan C."/>
            <person name="Northen T.R."/>
            <person name="Banfield J.F."/>
        </authorList>
    </citation>
    <scope>NUCLEOTIDE SEQUENCE [LARGE SCALE GENOMIC DNA]</scope>
    <source>
        <strain evidence="2">NP_7</strain>
    </source>
</reference>
<dbReference type="PANTHER" id="PTHR34856">
    <property type="entry name" value="PROTEIN NRFD"/>
    <property type="match status" value="1"/>
</dbReference>
<dbReference type="InterPro" id="IPR052049">
    <property type="entry name" value="Electron_transfer_protein"/>
</dbReference>
<evidence type="ECO:0000256" key="1">
    <source>
        <dbReference type="SAM" id="Phobius"/>
    </source>
</evidence>
<evidence type="ECO:0008006" key="4">
    <source>
        <dbReference type="Google" id="ProtNLM"/>
    </source>
</evidence>
<keyword evidence="1" id="KW-0472">Membrane</keyword>
<dbReference type="InterPro" id="IPR032796">
    <property type="entry name" value="NrfD_2"/>
</dbReference>
<feature type="transmembrane region" description="Helical" evidence="1">
    <location>
        <begin position="219"/>
        <end position="240"/>
    </location>
</feature>
<dbReference type="GO" id="GO:0005886">
    <property type="term" value="C:plasma membrane"/>
    <property type="evidence" value="ECO:0007669"/>
    <property type="project" value="TreeGrafter"/>
</dbReference>
<feature type="transmembrane region" description="Helical" evidence="1">
    <location>
        <begin position="95"/>
        <end position="115"/>
    </location>
</feature>
<feature type="transmembrane region" description="Helical" evidence="1">
    <location>
        <begin position="162"/>
        <end position="181"/>
    </location>
</feature>
<dbReference type="Gene3D" id="1.20.1630.10">
    <property type="entry name" value="Formate dehydrogenase/DMSO reductase domain"/>
    <property type="match status" value="1"/>
</dbReference>
<comment type="caution">
    <text evidence="2">The sequence shown here is derived from an EMBL/GenBank/DDBJ whole genome shotgun (WGS) entry which is preliminary data.</text>
</comment>
<protein>
    <recommendedName>
        <fullName evidence="4">Polysulfide reductase</fullName>
    </recommendedName>
</protein>
<keyword evidence="1" id="KW-1133">Transmembrane helix</keyword>
<accession>A0A537IZF5</accession>
<feature type="transmembrane region" description="Helical" evidence="1">
    <location>
        <begin position="62"/>
        <end position="83"/>
    </location>
</feature>
<keyword evidence="1" id="KW-0812">Transmembrane</keyword>
<evidence type="ECO:0000313" key="3">
    <source>
        <dbReference type="Proteomes" id="UP000320048"/>
    </source>
</evidence>
<dbReference type="EMBL" id="VBAO01000524">
    <property type="protein sequence ID" value="TMI76126.1"/>
    <property type="molecule type" value="Genomic_DNA"/>
</dbReference>
<feature type="transmembrane region" description="Helical" evidence="1">
    <location>
        <begin position="127"/>
        <end position="150"/>
    </location>
</feature>
<evidence type="ECO:0000313" key="2">
    <source>
        <dbReference type="EMBL" id="TMI76126.1"/>
    </source>
</evidence>
<feature type="transmembrane region" description="Helical" evidence="1">
    <location>
        <begin position="187"/>
        <end position="207"/>
    </location>
</feature>
<dbReference type="Pfam" id="PF14589">
    <property type="entry name" value="NrfD_2"/>
    <property type="match status" value="1"/>
</dbReference>
<organism evidence="2 3">
    <name type="scientific">Candidatus Segetimicrobium genomatis</name>
    <dbReference type="NCBI Taxonomy" id="2569760"/>
    <lineage>
        <taxon>Bacteria</taxon>
        <taxon>Bacillati</taxon>
        <taxon>Candidatus Sysuimicrobiota</taxon>
        <taxon>Candidatus Sysuimicrobiia</taxon>
        <taxon>Candidatus Sysuimicrobiales</taxon>
        <taxon>Candidatus Segetimicrobiaceae</taxon>
        <taxon>Candidatus Segetimicrobium</taxon>
    </lineage>
</organism>
<feature type="transmembrane region" description="Helical" evidence="1">
    <location>
        <begin position="12"/>
        <end position="30"/>
    </location>
</feature>
<dbReference type="PANTHER" id="PTHR34856:SF2">
    <property type="entry name" value="PROTEIN NRFD"/>
    <property type="match status" value="1"/>
</dbReference>
<gene>
    <name evidence="2" type="ORF">E6H04_15215</name>
</gene>
<dbReference type="AlphaFoldDB" id="A0A537IZF5"/>